<dbReference type="GO" id="GO:0015891">
    <property type="term" value="P:siderophore transport"/>
    <property type="evidence" value="ECO:0007669"/>
    <property type="project" value="InterPro"/>
</dbReference>
<keyword evidence="9 10" id="KW-0998">Cell outer membrane</keyword>
<dbReference type="Proteomes" id="UP000449969">
    <property type="component" value="Unassembled WGS sequence"/>
</dbReference>
<gene>
    <name evidence="15" type="ORF">GPL20_36330</name>
</gene>
<dbReference type="PANTHER" id="PTHR32552:SF82">
    <property type="entry name" value="FCUA PROTEIN"/>
    <property type="match status" value="1"/>
</dbReference>
<dbReference type="InterPro" id="IPR039426">
    <property type="entry name" value="TonB-dep_rcpt-like"/>
</dbReference>
<evidence type="ECO:0000259" key="14">
    <source>
        <dbReference type="Pfam" id="PF07715"/>
    </source>
</evidence>
<evidence type="ECO:0000256" key="12">
    <source>
        <dbReference type="SAM" id="MobiDB-lite"/>
    </source>
</evidence>
<dbReference type="AlphaFoldDB" id="A0A844TTA5"/>
<comment type="similarity">
    <text evidence="2 10 11">Belongs to the TonB-dependent receptor family.</text>
</comment>
<feature type="region of interest" description="Disordered" evidence="12">
    <location>
        <begin position="41"/>
        <end position="80"/>
    </location>
</feature>
<evidence type="ECO:0000256" key="6">
    <source>
        <dbReference type="ARBA" id="ARBA00023077"/>
    </source>
</evidence>
<dbReference type="NCBIfam" id="TIGR01783">
    <property type="entry name" value="TonB-siderophor"/>
    <property type="match status" value="1"/>
</dbReference>
<evidence type="ECO:0000256" key="2">
    <source>
        <dbReference type="ARBA" id="ARBA00009810"/>
    </source>
</evidence>
<evidence type="ECO:0000256" key="3">
    <source>
        <dbReference type="ARBA" id="ARBA00022448"/>
    </source>
</evidence>
<evidence type="ECO:0000256" key="9">
    <source>
        <dbReference type="ARBA" id="ARBA00023237"/>
    </source>
</evidence>
<keyword evidence="4 10" id="KW-1134">Transmembrane beta strand</keyword>
<evidence type="ECO:0000256" key="1">
    <source>
        <dbReference type="ARBA" id="ARBA00004571"/>
    </source>
</evidence>
<evidence type="ECO:0000256" key="8">
    <source>
        <dbReference type="ARBA" id="ARBA00023170"/>
    </source>
</evidence>
<keyword evidence="6 11" id="KW-0798">TonB box</keyword>
<dbReference type="GO" id="GO:0009279">
    <property type="term" value="C:cell outer membrane"/>
    <property type="evidence" value="ECO:0007669"/>
    <property type="project" value="UniProtKB-SubCell"/>
</dbReference>
<evidence type="ECO:0000256" key="7">
    <source>
        <dbReference type="ARBA" id="ARBA00023136"/>
    </source>
</evidence>
<evidence type="ECO:0000313" key="15">
    <source>
        <dbReference type="EMBL" id="MVT78432.1"/>
    </source>
</evidence>
<protein>
    <submittedName>
        <fullName evidence="15">TonB-dependent siderophore receptor</fullName>
    </submittedName>
</protein>
<dbReference type="InterPro" id="IPR037066">
    <property type="entry name" value="Plug_dom_sf"/>
</dbReference>
<comment type="subcellular location">
    <subcellularLocation>
        <location evidence="1 10">Cell outer membrane</location>
        <topology evidence="1 10">Multi-pass membrane protein</topology>
    </subcellularLocation>
</comment>
<dbReference type="Pfam" id="PF07715">
    <property type="entry name" value="Plug"/>
    <property type="match status" value="1"/>
</dbReference>
<dbReference type="InterPro" id="IPR036942">
    <property type="entry name" value="Beta-barrel_TonB_sf"/>
</dbReference>
<accession>A0A844TTA5</accession>
<reference evidence="15 16" key="1">
    <citation type="submission" date="2019-12" db="EMBL/GenBank/DDBJ databases">
        <title>Draft genome sequences Bradyrhizobium cajani AMBPC1010, Bradyrhizobium pachyrhizi AMBPC1040 and Bradyrhizobium yuanmingense ALSPC3051, three plant growth promoting strains isolated from nodules of Cajanus cajan L. in Dominican Republic.</title>
        <authorList>
            <person name="Flores-Felix J.D."/>
            <person name="Araujo J."/>
            <person name="Diaz-Alcantara C."/>
            <person name="Gonzalez-Andres F."/>
            <person name="Velazquez E."/>
        </authorList>
    </citation>
    <scope>NUCLEOTIDE SEQUENCE [LARGE SCALE GENOMIC DNA]</scope>
    <source>
        <strain evidence="15 16">1010</strain>
    </source>
</reference>
<dbReference type="GO" id="GO:0038023">
    <property type="term" value="F:signaling receptor activity"/>
    <property type="evidence" value="ECO:0007669"/>
    <property type="project" value="InterPro"/>
</dbReference>
<dbReference type="PROSITE" id="PS52016">
    <property type="entry name" value="TONB_DEPENDENT_REC_3"/>
    <property type="match status" value="1"/>
</dbReference>
<dbReference type="CDD" id="cd01347">
    <property type="entry name" value="ligand_gated_channel"/>
    <property type="match status" value="1"/>
</dbReference>
<proteinExistence type="inferred from homology"/>
<dbReference type="PANTHER" id="PTHR32552">
    <property type="entry name" value="FERRICHROME IRON RECEPTOR-RELATED"/>
    <property type="match status" value="1"/>
</dbReference>
<evidence type="ECO:0000256" key="11">
    <source>
        <dbReference type="RuleBase" id="RU003357"/>
    </source>
</evidence>
<feature type="compositionally biased region" description="Polar residues" evidence="12">
    <location>
        <begin position="55"/>
        <end position="65"/>
    </location>
</feature>
<dbReference type="RefSeq" id="WP_157337156.1">
    <property type="nucleotide sequence ID" value="NZ_JANADL010000045.1"/>
</dbReference>
<dbReference type="Pfam" id="PF00593">
    <property type="entry name" value="TonB_dep_Rec_b-barrel"/>
    <property type="match status" value="1"/>
</dbReference>
<evidence type="ECO:0000313" key="16">
    <source>
        <dbReference type="Proteomes" id="UP000449969"/>
    </source>
</evidence>
<keyword evidence="7 10" id="KW-0472">Membrane</keyword>
<dbReference type="OrthoDB" id="9760333at2"/>
<evidence type="ECO:0000259" key="13">
    <source>
        <dbReference type="Pfam" id="PF00593"/>
    </source>
</evidence>
<evidence type="ECO:0000256" key="10">
    <source>
        <dbReference type="PROSITE-ProRule" id="PRU01360"/>
    </source>
</evidence>
<dbReference type="InterPro" id="IPR010105">
    <property type="entry name" value="TonB_sidphr_rcpt"/>
</dbReference>
<feature type="domain" description="TonB-dependent receptor plug" evidence="14">
    <location>
        <begin position="118"/>
        <end position="215"/>
    </location>
</feature>
<sequence length="786" mass="84576">MECVIAPRHFVRAALLGAVSFLALSLNFPFDQKAYAQGTLPPVTVDAPTKPRPRQTIQRSQSPGDRTQRRATVSAPRNIAPVPYVTPSTGTLGAPPAPYAGGQVATGGSLGLLGNRSVMDTPFNQTSYTAELIKNQQARTIRDVLANDPSVRVVQAAGGGADSLFIRGFYYDSGDYGLNGLYGIAPYYSTGANFVERVEVLKGPSAVLNGMTVGGTGATSAGAVGGSVNLVTKHAGDVDITQLTGTYASKSQFGEQIDISRRYGEHKEWGVRLNNTYSNGSTPWNRQNDEFGNVALGLDYRGESARVAVDLGYQADVLNPPLRFFTVGSTVIPPPPKAGLNFQVPWAYYHPTDFFSTVRGEVDVTDWMTAYAAFGYHDSNINYAYPSPIISNAIPGVTTATPATFQLGGLRSTPFQGKETFETLAGEAGVRINADTGPVNHALNVGYSINDRTYNQRILTPTPGPGTIYWNLYTEPTNIAKPTFGPLGASQITNVDLWSVGVSDTMSLWNKRLQFTVGVRRQTAGSSVTNYLSPALTRPEQDTSVWTPAYAIVVKPIENISLYANYIEGLQTPAVVAGTFLNRGTVFPPGQTKQAEAGIKIDAGRITATMSGFDISQPSIISVVEPLGISQQLNGRQRNRGIELNVFGEVTPWFRLLGGVALIHGVQEKATLAANDGKEAIGVPAVNANIGAEWDTPFVRDLTLTGRVIYTSSQYVDLANTLTLPEWTRVDIGARYTFTSPWNGKPIVVRANIENLFNKAYWASAYSGVITLGAPRTYLVSTTFNF</sequence>
<keyword evidence="5 10" id="KW-0812">Transmembrane</keyword>
<dbReference type="InterPro" id="IPR012910">
    <property type="entry name" value="Plug_dom"/>
</dbReference>
<organism evidence="15 16">
    <name type="scientific">Bradyrhizobium cajani</name>
    <dbReference type="NCBI Taxonomy" id="1928661"/>
    <lineage>
        <taxon>Bacteria</taxon>
        <taxon>Pseudomonadati</taxon>
        <taxon>Pseudomonadota</taxon>
        <taxon>Alphaproteobacteria</taxon>
        <taxon>Hyphomicrobiales</taxon>
        <taxon>Nitrobacteraceae</taxon>
        <taxon>Bradyrhizobium</taxon>
    </lineage>
</organism>
<evidence type="ECO:0000256" key="4">
    <source>
        <dbReference type="ARBA" id="ARBA00022452"/>
    </source>
</evidence>
<evidence type="ECO:0000256" key="5">
    <source>
        <dbReference type="ARBA" id="ARBA00022692"/>
    </source>
</evidence>
<keyword evidence="8 15" id="KW-0675">Receptor</keyword>
<dbReference type="Gene3D" id="2.170.130.10">
    <property type="entry name" value="TonB-dependent receptor, plug domain"/>
    <property type="match status" value="1"/>
</dbReference>
<dbReference type="EMBL" id="WQNE01000055">
    <property type="protein sequence ID" value="MVT78432.1"/>
    <property type="molecule type" value="Genomic_DNA"/>
</dbReference>
<keyword evidence="16" id="KW-1185">Reference proteome</keyword>
<dbReference type="Gene3D" id="2.40.170.20">
    <property type="entry name" value="TonB-dependent receptor, beta-barrel domain"/>
    <property type="match status" value="1"/>
</dbReference>
<keyword evidence="3 10" id="KW-0813">Transport</keyword>
<name>A0A844TTA5_9BRAD</name>
<comment type="caution">
    <text evidence="15">The sequence shown here is derived from an EMBL/GenBank/DDBJ whole genome shotgun (WGS) entry which is preliminary data.</text>
</comment>
<dbReference type="InterPro" id="IPR000531">
    <property type="entry name" value="Beta-barrel_TonB"/>
</dbReference>
<feature type="domain" description="TonB-dependent receptor-like beta-barrel" evidence="13">
    <location>
        <begin position="312"/>
        <end position="756"/>
    </location>
</feature>
<dbReference type="SUPFAM" id="SSF56935">
    <property type="entry name" value="Porins"/>
    <property type="match status" value="1"/>
</dbReference>
<dbReference type="GO" id="GO:0015344">
    <property type="term" value="F:siderophore uptake transmembrane transporter activity"/>
    <property type="evidence" value="ECO:0007669"/>
    <property type="project" value="TreeGrafter"/>
</dbReference>